<reference evidence="2 3" key="1">
    <citation type="journal article" date="2007" name="Science">
        <title>The Chlamydomonas genome reveals the evolution of key animal and plant functions.</title>
        <authorList>
            <person name="Merchant S.S."/>
            <person name="Prochnik S.E."/>
            <person name="Vallon O."/>
            <person name="Harris E.H."/>
            <person name="Karpowicz S.J."/>
            <person name="Witman G.B."/>
            <person name="Terry A."/>
            <person name="Salamov A."/>
            <person name="Fritz-Laylin L.K."/>
            <person name="Marechal-Drouard L."/>
            <person name="Marshall W.F."/>
            <person name="Qu L.H."/>
            <person name="Nelson D.R."/>
            <person name="Sanderfoot A.A."/>
            <person name="Spalding M.H."/>
            <person name="Kapitonov V.V."/>
            <person name="Ren Q."/>
            <person name="Ferris P."/>
            <person name="Lindquist E."/>
            <person name="Shapiro H."/>
            <person name="Lucas S.M."/>
            <person name="Grimwood J."/>
            <person name="Schmutz J."/>
            <person name="Cardol P."/>
            <person name="Cerutti H."/>
            <person name="Chanfreau G."/>
            <person name="Chen C.L."/>
            <person name="Cognat V."/>
            <person name="Croft M.T."/>
            <person name="Dent R."/>
            <person name="Dutcher S."/>
            <person name="Fernandez E."/>
            <person name="Fukuzawa H."/>
            <person name="Gonzalez-Ballester D."/>
            <person name="Gonzalez-Halphen D."/>
            <person name="Hallmann A."/>
            <person name="Hanikenne M."/>
            <person name="Hippler M."/>
            <person name="Inwood W."/>
            <person name="Jabbari K."/>
            <person name="Kalanon M."/>
            <person name="Kuras R."/>
            <person name="Lefebvre P.A."/>
            <person name="Lemaire S.D."/>
            <person name="Lobanov A.V."/>
            <person name="Lohr M."/>
            <person name="Manuell A."/>
            <person name="Meier I."/>
            <person name="Mets L."/>
            <person name="Mittag M."/>
            <person name="Mittelmeier T."/>
            <person name="Moroney J.V."/>
            <person name="Moseley J."/>
            <person name="Napoli C."/>
            <person name="Nedelcu A.M."/>
            <person name="Niyogi K."/>
            <person name="Novoselov S.V."/>
            <person name="Paulsen I.T."/>
            <person name="Pazour G."/>
            <person name="Purton S."/>
            <person name="Ral J.P."/>
            <person name="Riano-Pachon D.M."/>
            <person name="Riekhof W."/>
            <person name="Rymarquis L."/>
            <person name="Schroda M."/>
            <person name="Stern D."/>
            <person name="Umen J."/>
            <person name="Willows R."/>
            <person name="Wilson N."/>
            <person name="Zimmer S.L."/>
            <person name="Allmer J."/>
            <person name="Balk J."/>
            <person name="Bisova K."/>
            <person name="Chen C.J."/>
            <person name="Elias M."/>
            <person name="Gendler K."/>
            <person name="Hauser C."/>
            <person name="Lamb M.R."/>
            <person name="Ledford H."/>
            <person name="Long J.C."/>
            <person name="Minagawa J."/>
            <person name="Page M.D."/>
            <person name="Pan J."/>
            <person name="Pootakham W."/>
            <person name="Roje S."/>
            <person name="Rose A."/>
            <person name="Stahlberg E."/>
            <person name="Terauchi A.M."/>
            <person name="Yang P."/>
            <person name="Ball S."/>
            <person name="Bowler C."/>
            <person name="Dieckmann C.L."/>
            <person name="Gladyshev V.N."/>
            <person name="Green P."/>
            <person name="Jorgensen R."/>
            <person name="Mayfield S."/>
            <person name="Mueller-Roeber B."/>
            <person name="Rajamani S."/>
            <person name="Sayre R.T."/>
            <person name="Brokstein P."/>
            <person name="Dubchak I."/>
            <person name="Goodstein D."/>
            <person name="Hornick L."/>
            <person name="Huang Y.W."/>
            <person name="Jhaveri J."/>
            <person name="Luo Y."/>
            <person name="Martinez D."/>
            <person name="Ngau W.C."/>
            <person name="Otillar B."/>
            <person name="Poliakov A."/>
            <person name="Porter A."/>
            <person name="Szajkowski L."/>
            <person name="Werner G."/>
            <person name="Zhou K."/>
            <person name="Grigoriev I.V."/>
            <person name="Rokhsar D.S."/>
            <person name="Grossman A.R."/>
        </authorList>
    </citation>
    <scope>NUCLEOTIDE SEQUENCE [LARGE SCALE GENOMIC DNA]</scope>
    <source>
        <strain evidence="3">CC-503</strain>
    </source>
</reference>
<feature type="compositionally biased region" description="Low complexity" evidence="1">
    <location>
        <begin position="923"/>
        <end position="938"/>
    </location>
</feature>
<dbReference type="Proteomes" id="UP000006906">
    <property type="component" value="Chromosome 6"/>
</dbReference>
<feature type="compositionally biased region" description="Low complexity" evidence="1">
    <location>
        <begin position="535"/>
        <end position="556"/>
    </location>
</feature>
<dbReference type="ExpressionAtlas" id="A0A2K3DQ10">
    <property type="expression patterns" value="baseline and differential"/>
</dbReference>
<feature type="compositionally biased region" description="Low complexity" evidence="1">
    <location>
        <begin position="27"/>
        <end position="51"/>
    </location>
</feature>
<gene>
    <name evidence="2" type="ORF">CHLRE_06g286900v5</name>
</gene>
<dbReference type="RefSeq" id="XP_001695366.2">
    <property type="nucleotide sequence ID" value="XM_001695314.3"/>
</dbReference>
<sequence length="1296" mass="126960">MVSGQGAVTGTAAPVVAHKGPPPLLSPPRHLSCSGGLSSTPLSSPGGLLSPKRPAWTAAPEEFTCNGPSDSETEVACGDGTELSTTTLPGCAPQLPDSAGTIPAGAAWIGVGTEPHIPFGVGGRSRLSGPGAHSPGPLQLCPSATAGGLAAPGAAARRTVTAAAAAAATAVAAASGTGGRSLVAHSSWGHSSGQAHNPVHDMTDQQQQEQHNALAAPLPLRPPRASRSIGGCEDAGVYSCGSGGGLVRSIAYGATEGGAGAGGISLSGPLRVMQRQTQHPDADRGGEWRQADVQHRALLADLLESGPELPSGAVQSTGAAASAAVNTAVTAPGWRVPRDEEAWAARGRRLSGVGARTAPGAGGSPPERRSRPAGQQGPVQQQPAGIKQQHQEYQPSSEHRDVATHECSDGEQQLLRAFESISVDAAAGAELLATRLASEVSSYAAGDSRAHAHAHDGHRDEDLHARVSGGVLRTMDSYATHSEAEGPDGLNGQGGGADGSGGRGSDGAPLSPPTLGLPAPLVLAASAGGAVLPAGPNSQGHAASRFLSPPASPAAAQERERRAAAVTAAHGNTSFGSQAGSGADSPVMSPAPSSSRGHFRLWPGAPFFSSFSKQRHRDSEVAASGTSAAASAAVSSPGRYRFSSGAGGGGGGSSRMVASSGDGTSVALASAAAINAAAIAAAEGSSPKRRPDSGGGMDRLRLQRTRVRAIQTSASANAHSSPGGSSLALGSLAAADRGAGPGALMAALQARSSVGGVPSGCTSPTAAAALALNGGPSSGAGAGLHVVRGAWGEPAAADAPDGVVVGGAAAGAAVAGPSAAWLQGTAAPAAVLGPAPRVRRASSALETLLARGGASAHSPAVGATSPLGKSTALFTPPRPPPSSQTGSGRLQPPQAGAEGLGGNDDSGYHPAPRARKSQEGPVAHAEAGSRPAAAAASEAVSEPLHRLYRTALAAEEVAPQHLKSHKQQTHQQTHQLLHNQREPREQARPSSALGRVTSRLRALASRALSRSSDGRGGSDVDEAGHRSDGAAVDGRAASEASAKEGKGFRKALKKGKSAADDEPLAVAGSADSISLHRRRLETGRRRDSGSAGEAADVSSFSGTVVAPAGGVTAVGDAGPGSGNGTAGCLRPQSAARAAAERYMAETWRTGSGGGSAGGGAVRGVGESVEVYAAPPAGGGQARIVSRPGASELPKCSTGGGGGGGATAGHDRWGPGGRDATDEGCLRMDTHVSAPGPETLRTCCKAIPAARALSEASAGAGAAAAAVVAAHGAVAAAAAGRVVAAFAAGAAPAPAYE</sequence>
<feature type="compositionally biased region" description="Basic and acidic residues" evidence="1">
    <location>
        <begin position="397"/>
        <end position="408"/>
    </location>
</feature>
<evidence type="ECO:0000256" key="1">
    <source>
        <dbReference type="SAM" id="MobiDB-lite"/>
    </source>
</evidence>
<evidence type="ECO:0000313" key="3">
    <source>
        <dbReference type="Proteomes" id="UP000006906"/>
    </source>
</evidence>
<evidence type="ECO:0000313" key="2">
    <source>
        <dbReference type="EMBL" id="PNW82629.1"/>
    </source>
</evidence>
<dbReference type="KEGG" id="cre:CHLRE_06g286900v5"/>
<dbReference type="InParanoid" id="A0A2K3DQ10"/>
<feature type="region of interest" description="Disordered" evidence="1">
    <location>
        <begin position="958"/>
        <end position="1063"/>
    </location>
</feature>
<keyword evidence="3" id="KW-1185">Reference proteome</keyword>
<feature type="compositionally biased region" description="Low complexity" evidence="1">
    <location>
        <begin position="969"/>
        <end position="978"/>
    </location>
</feature>
<dbReference type="Gramene" id="PNW82629">
    <property type="protein sequence ID" value="PNW82629"/>
    <property type="gene ID" value="CHLRE_06g286900v5"/>
</dbReference>
<organism evidence="2 3">
    <name type="scientific">Chlamydomonas reinhardtii</name>
    <name type="common">Chlamydomonas smithii</name>
    <dbReference type="NCBI Taxonomy" id="3055"/>
    <lineage>
        <taxon>Eukaryota</taxon>
        <taxon>Viridiplantae</taxon>
        <taxon>Chlorophyta</taxon>
        <taxon>core chlorophytes</taxon>
        <taxon>Chlorophyceae</taxon>
        <taxon>CS clade</taxon>
        <taxon>Chlamydomonadales</taxon>
        <taxon>Chlamydomonadaceae</taxon>
        <taxon>Chlamydomonas</taxon>
    </lineage>
</organism>
<feature type="compositionally biased region" description="Low complexity" evidence="1">
    <location>
        <begin position="372"/>
        <end position="385"/>
    </location>
</feature>
<feature type="compositionally biased region" description="Low complexity" evidence="1">
    <location>
        <begin position="999"/>
        <end position="1011"/>
    </location>
</feature>
<feature type="region of interest" description="Disordered" evidence="1">
    <location>
        <begin position="852"/>
        <end position="938"/>
    </location>
</feature>
<dbReference type="GeneID" id="5721024"/>
<feature type="region of interest" description="Disordered" evidence="1">
    <location>
        <begin position="481"/>
        <end position="514"/>
    </location>
</feature>
<feature type="region of interest" description="Disordered" evidence="1">
    <location>
        <begin position="347"/>
        <end position="408"/>
    </location>
</feature>
<dbReference type="OrthoDB" id="10649988at2759"/>
<feature type="region of interest" description="Disordered" evidence="1">
    <location>
        <begin position="535"/>
        <end position="596"/>
    </location>
</feature>
<feature type="compositionally biased region" description="Basic and acidic residues" evidence="1">
    <location>
        <begin position="1012"/>
        <end position="1028"/>
    </location>
</feature>
<feature type="compositionally biased region" description="Low complexity" evidence="1">
    <location>
        <begin position="622"/>
        <end position="636"/>
    </location>
</feature>
<accession>A0A2K3DQ10</accession>
<protein>
    <submittedName>
        <fullName evidence="2">Uncharacterized protein</fullName>
    </submittedName>
</protein>
<proteinExistence type="predicted"/>
<dbReference type="OMA" id="VATHECS"/>
<dbReference type="PaxDb" id="3055-EDP01624"/>
<feature type="region of interest" description="Disordered" evidence="1">
    <location>
        <begin position="622"/>
        <end position="661"/>
    </location>
</feature>
<dbReference type="EMBL" id="CM008967">
    <property type="protein sequence ID" value="PNW82629.1"/>
    <property type="molecule type" value="Genomic_DNA"/>
</dbReference>
<feature type="compositionally biased region" description="Gly residues" evidence="1">
    <location>
        <begin position="489"/>
        <end position="505"/>
    </location>
</feature>
<name>A0A2K3DQ10_CHLRE</name>
<feature type="region of interest" description="Disordered" evidence="1">
    <location>
        <begin position="1195"/>
        <end position="1216"/>
    </location>
</feature>
<feature type="compositionally biased region" description="Gly residues" evidence="1">
    <location>
        <begin position="1197"/>
        <end position="1206"/>
    </location>
</feature>
<feature type="region of interest" description="Disordered" evidence="1">
    <location>
        <begin position="680"/>
        <end position="700"/>
    </location>
</feature>
<feature type="compositionally biased region" description="Polar residues" evidence="1">
    <location>
        <begin position="570"/>
        <end position="580"/>
    </location>
</feature>
<feature type="region of interest" description="Disordered" evidence="1">
    <location>
        <begin position="20"/>
        <end position="54"/>
    </location>
</feature>